<proteinExistence type="inferred from homology"/>
<evidence type="ECO:0000259" key="4">
    <source>
        <dbReference type="Pfam" id="PF01509"/>
    </source>
</evidence>
<dbReference type="InterPro" id="IPR036974">
    <property type="entry name" value="PUA_sf"/>
</dbReference>
<evidence type="ECO:0000256" key="2">
    <source>
        <dbReference type="ARBA" id="ARBA00022694"/>
    </source>
</evidence>
<dbReference type="CDD" id="cd02573">
    <property type="entry name" value="PseudoU_synth_EcTruB"/>
    <property type="match status" value="1"/>
</dbReference>
<dbReference type="Gene3D" id="2.30.130.10">
    <property type="entry name" value="PUA domain"/>
    <property type="match status" value="1"/>
</dbReference>
<dbReference type="EC" id="5.4.99.25" evidence="1"/>
<evidence type="ECO:0000259" key="5">
    <source>
        <dbReference type="Pfam" id="PF09142"/>
    </source>
</evidence>
<feature type="domain" description="tRNA pseudouridine synthase II TruB subfamily 2 C-terminal" evidence="5">
    <location>
        <begin position="228"/>
        <end position="275"/>
    </location>
</feature>
<dbReference type="PANTHER" id="PTHR13767:SF2">
    <property type="entry name" value="PSEUDOURIDYLATE SYNTHASE TRUB1"/>
    <property type="match status" value="1"/>
</dbReference>
<dbReference type="AlphaFoldDB" id="A0A6J6Q6F1"/>
<protein>
    <recommendedName>
        <fullName evidence="1">tRNA pseudouridine(55) synthase</fullName>
        <ecNumber evidence="1">5.4.99.25</ecNumber>
    </recommendedName>
</protein>
<dbReference type="Gene3D" id="3.30.2350.10">
    <property type="entry name" value="Pseudouridine synthase"/>
    <property type="match status" value="1"/>
</dbReference>
<dbReference type="InterPro" id="IPR002501">
    <property type="entry name" value="PsdUridine_synth_N"/>
</dbReference>
<dbReference type="GO" id="GO:0160148">
    <property type="term" value="F:tRNA pseudouridine(55) synthase activity"/>
    <property type="evidence" value="ECO:0007669"/>
    <property type="project" value="UniProtKB-EC"/>
</dbReference>
<dbReference type="GO" id="GO:0006400">
    <property type="term" value="P:tRNA modification"/>
    <property type="evidence" value="ECO:0007669"/>
    <property type="project" value="TreeGrafter"/>
</dbReference>
<dbReference type="GO" id="GO:1990481">
    <property type="term" value="P:mRNA pseudouridine synthesis"/>
    <property type="evidence" value="ECO:0007669"/>
    <property type="project" value="TreeGrafter"/>
</dbReference>
<evidence type="ECO:0000256" key="3">
    <source>
        <dbReference type="ARBA" id="ARBA00023235"/>
    </source>
</evidence>
<keyword evidence="3" id="KW-0413">Isomerase</keyword>
<dbReference type="GO" id="GO:0003723">
    <property type="term" value="F:RNA binding"/>
    <property type="evidence" value="ECO:0007669"/>
    <property type="project" value="InterPro"/>
</dbReference>
<dbReference type="HAMAP" id="MF_01080">
    <property type="entry name" value="TruB_bact"/>
    <property type="match status" value="1"/>
</dbReference>
<dbReference type="SUPFAM" id="SSF55120">
    <property type="entry name" value="Pseudouridine synthase"/>
    <property type="match status" value="1"/>
</dbReference>
<accession>A0A6J6Q6F1</accession>
<dbReference type="NCBIfam" id="TIGR00431">
    <property type="entry name" value="TruB"/>
    <property type="match status" value="1"/>
</dbReference>
<gene>
    <name evidence="6" type="ORF">UFOPK2598_00785</name>
</gene>
<dbReference type="EMBL" id="CAEZXV010000075">
    <property type="protein sequence ID" value="CAB4704983.1"/>
    <property type="molecule type" value="Genomic_DNA"/>
</dbReference>
<evidence type="ECO:0000313" key="6">
    <source>
        <dbReference type="EMBL" id="CAB4704983.1"/>
    </source>
</evidence>
<dbReference type="InterPro" id="IPR020103">
    <property type="entry name" value="PsdUridine_synth_cat_dom_sf"/>
</dbReference>
<organism evidence="6">
    <name type="scientific">freshwater metagenome</name>
    <dbReference type="NCBI Taxonomy" id="449393"/>
    <lineage>
        <taxon>unclassified sequences</taxon>
        <taxon>metagenomes</taxon>
        <taxon>ecological metagenomes</taxon>
    </lineage>
</organism>
<dbReference type="Pfam" id="PF09142">
    <property type="entry name" value="TruB_C"/>
    <property type="match status" value="1"/>
</dbReference>
<keyword evidence="2" id="KW-0819">tRNA processing</keyword>
<dbReference type="Pfam" id="PF01509">
    <property type="entry name" value="TruB_N"/>
    <property type="match status" value="1"/>
</dbReference>
<sequence>MNGFLLIDKAAGVTSHDVVASARKLFKTKRVGHAGTLDPMATGVLVLGIGSATRLLQYVTDGTKKYEATIRLGQSTHTDDREGEILETTSAADIGEELVSACLKKFVGNIMQKPSSVSAIKIDGKRAHERVRDGEVVDIPAREVNVSEIKVIEFIRVGDFLDVRVEITCSAGTYIRAIARDLGQELQVGGHLTSLRRTLVSPFEIAECGELGVANSISVAAGISRILPTRTIDLMESSEISFGRAISASEKDGPVAALDQSGEFTALLLDKEIAGKMVATPTLVSVKE</sequence>
<dbReference type="InterPro" id="IPR015225">
    <property type="entry name" value="tRNA_psdUridine_synth_fam2_C"/>
</dbReference>
<reference evidence="6" key="1">
    <citation type="submission" date="2020-05" db="EMBL/GenBank/DDBJ databases">
        <authorList>
            <person name="Chiriac C."/>
            <person name="Salcher M."/>
            <person name="Ghai R."/>
            <person name="Kavagutti S V."/>
        </authorList>
    </citation>
    <scope>NUCLEOTIDE SEQUENCE</scope>
</reference>
<feature type="domain" description="Pseudouridine synthase II N-terminal" evidence="4">
    <location>
        <begin position="23"/>
        <end position="175"/>
    </location>
</feature>
<dbReference type="PANTHER" id="PTHR13767">
    <property type="entry name" value="TRNA-PSEUDOURIDINE SYNTHASE"/>
    <property type="match status" value="1"/>
</dbReference>
<dbReference type="InterPro" id="IPR014780">
    <property type="entry name" value="tRNA_psdUridine_synth_TruB"/>
</dbReference>
<name>A0A6J6Q6F1_9ZZZZ</name>
<evidence type="ECO:0000256" key="1">
    <source>
        <dbReference type="ARBA" id="ARBA00012787"/>
    </source>
</evidence>